<dbReference type="GO" id="GO:0008654">
    <property type="term" value="P:phospholipid biosynthetic process"/>
    <property type="evidence" value="ECO:0007669"/>
    <property type="project" value="InterPro"/>
</dbReference>
<dbReference type="InterPro" id="IPR043130">
    <property type="entry name" value="CDP-OH_PTrfase_TM_dom"/>
</dbReference>
<evidence type="ECO:0000256" key="1">
    <source>
        <dbReference type="SAM" id="Phobius"/>
    </source>
</evidence>
<keyword evidence="1" id="KW-0472">Membrane</keyword>
<gene>
    <name evidence="2" type="ORF">IAB68_03290</name>
</gene>
<dbReference type="Proteomes" id="UP000824074">
    <property type="component" value="Unassembled WGS sequence"/>
</dbReference>
<comment type="caution">
    <text evidence="2">The sequence shown here is derived from an EMBL/GenBank/DDBJ whole genome shotgun (WGS) entry which is preliminary data.</text>
</comment>
<dbReference type="EMBL" id="DVMT01000032">
    <property type="protein sequence ID" value="HIU40302.1"/>
    <property type="molecule type" value="Genomic_DNA"/>
</dbReference>
<dbReference type="GO" id="GO:0016780">
    <property type="term" value="F:phosphotransferase activity, for other substituted phosphate groups"/>
    <property type="evidence" value="ECO:0007669"/>
    <property type="project" value="InterPro"/>
</dbReference>
<name>A0A9D1LIX0_9FIRM</name>
<feature type="transmembrane region" description="Helical" evidence="1">
    <location>
        <begin position="188"/>
        <end position="209"/>
    </location>
</feature>
<feature type="transmembrane region" description="Helical" evidence="1">
    <location>
        <begin position="138"/>
        <end position="157"/>
    </location>
</feature>
<reference evidence="2" key="1">
    <citation type="submission" date="2020-10" db="EMBL/GenBank/DDBJ databases">
        <authorList>
            <person name="Gilroy R."/>
        </authorList>
    </citation>
    <scope>NUCLEOTIDE SEQUENCE</scope>
    <source>
        <strain evidence="2">CHK193-30670</strain>
    </source>
</reference>
<keyword evidence="1" id="KW-0812">Transmembrane</keyword>
<dbReference type="GO" id="GO:0016020">
    <property type="term" value="C:membrane"/>
    <property type="evidence" value="ECO:0007669"/>
    <property type="project" value="InterPro"/>
</dbReference>
<feature type="transmembrane region" description="Helical" evidence="1">
    <location>
        <begin position="72"/>
        <end position="92"/>
    </location>
</feature>
<evidence type="ECO:0000313" key="2">
    <source>
        <dbReference type="EMBL" id="HIU40302.1"/>
    </source>
</evidence>
<feature type="transmembrane region" description="Helical" evidence="1">
    <location>
        <begin position="163"/>
        <end position="181"/>
    </location>
</feature>
<proteinExistence type="predicted"/>
<dbReference type="Pfam" id="PF01066">
    <property type="entry name" value="CDP-OH_P_transf"/>
    <property type="match status" value="1"/>
</dbReference>
<accession>A0A9D1LIX0</accession>
<evidence type="ECO:0000313" key="3">
    <source>
        <dbReference type="Proteomes" id="UP000824074"/>
    </source>
</evidence>
<feature type="transmembrane region" description="Helical" evidence="1">
    <location>
        <begin position="6"/>
        <end position="32"/>
    </location>
</feature>
<protein>
    <submittedName>
        <fullName evidence="2">CDP-alcohol phosphatidyltransferase family protein</fullName>
    </submittedName>
</protein>
<dbReference type="Gene3D" id="1.20.120.1760">
    <property type="match status" value="1"/>
</dbReference>
<sequence length="210" mass="23217">MFIGFYGASVILTYIGLAFSVVGMVFAFLGFIPASIMCLILSGVCDMFDGSVARACKRTNEEKKFGVQIDSLVDTVSFGVFPVVLGICMGFTSKLNIVIYVIYVLCAVIRLAYFNVLAEEKSILSKNKKEKVTYYHGLPVTSIAIILPFTYNILIFLNESVFVKAYPLVMFVTAILFVLNIKIKKPAGLWYVICSILAAIEIAIIWAAIR</sequence>
<reference evidence="2" key="2">
    <citation type="journal article" date="2021" name="PeerJ">
        <title>Extensive microbial diversity within the chicken gut microbiome revealed by metagenomics and culture.</title>
        <authorList>
            <person name="Gilroy R."/>
            <person name="Ravi A."/>
            <person name="Getino M."/>
            <person name="Pursley I."/>
            <person name="Horton D.L."/>
            <person name="Alikhan N.F."/>
            <person name="Baker D."/>
            <person name="Gharbi K."/>
            <person name="Hall N."/>
            <person name="Watson M."/>
            <person name="Adriaenssens E.M."/>
            <person name="Foster-Nyarko E."/>
            <person name="Jarju S."/>
            <person name="Secka A."/>
            <person name="Antonio M."/>
            <person name="Oren A."/>
            <person name="Chaudhuri R.R."/>
            <person name="La Ragione R."/>
            <person name="Hildebrand F."/>
            <person name="Pallen M.J."/>
        </authorList>
    </citation>
    <scope>NUCLEOTIDE SEQUENCE</scope>
    <source>
        <strain evidence="2">CHK193-30670</strain>
    </source>
</reference>
<keyword evidence="1" id="KW-1133">Transmembrane helix</keyword>
<organism evidence="2 3">
    <name type="scientific">Candidatus Aphodocola excrementigallinarum</name>
    <dbReference type="NCBI Taxonomy" id="2840670"/>
    <lineage>
        <taxon>Bacteria</taxon>
        <taxon>Bacillati</taxon>
        <taxon>Bacillota</taxon>
        <taxon>Bacilli</taxon>
        <taxon>Candidatus Aphodocola</taxon>
    </lineage>
</organism>
<dbReference type="AlphaFoldDB" id="A0A9D1LIX0"/>
<dbReference type="InterPro" id="IPR000462">
    <property type="entry name" value="CDP-OH_P_trans"/>
</dbReference>
<feature type="transmembrane region" description="Helical" evidence="1">
    <location>
        <begin position="98"/>
        <end position="117"/>
    </location>
</feature>